<feature type="region of interest" description="Disordered" evidence="5">
    <location>
        <begin position="838"/>
        <end position="875"/>
    </location>
</feature>
<feature type="region of interest" description="Disordered" evidence="5">
    <location>
        <begin position="750"/>
        <end position="781"/>
    </location>
</feature>
<evidence type="ECO:0000256" key="1">
    <source>
        <dbReference type="ARBA" id="ARBA00009283"/>
    </source>
</evidence>
<feature type="compositionally biased region" description="Low complexity" evidence="5">
    <location>
        <begin position="751"/>
        <end position="761"/>
    </location>
</feature>
<feature type="region of interest" description="Disordered" evidence="5">
    <location>
        <begin position="1208"/>
        <end position="1230"/>
    </location>
</feature>
<feature type="region of interest" description="Disordered" evidence="5">
    <location>
        <begin position="398"/>
        <end position="647"/>
    </location>
</feature>
<protein>
    <recommendedName>
        <fullName evidence="9">Apyrase</fullName>
    </recommendedName>
</protein>
<dbReference type="Proteomes" id="UP001190700">
    <property type="component" value="Unassembled WGS sequence"/>
</dbReference>
<reference evidence="7 8" key="1">
    <citation type="journal article" date="2015" name="Genome Biol. Evol.">
        <title>Comparative Genomics of a Bacterivorous Green Alga Reveals Evolutionary Causalities and Consequences of Phago-Mixotrophic Mode of Nutrition.</title>
        <authorList>
            <person name="Burns J.A."/>
            <person name="Paasch A."/>
            <person name="Narechania A."/>
            <person name="Kim E."/>
        </authorList>
    </citation>
    <scope>NUCLEOTIDE SEQUENCE [LARGE SCALE GENOMIC DNA]</scope>
    <source>
        <strain evidence="7 8">PLY_AMNH</strain>
    </source>
</reference>
<keyword evidence="8" id="KW-1185">Reference proteome</keyword>
<dbReference type="Pfam" id="PF01150">
    <property type="entry name" value="GDA1_CD39"/>
    <property type="match status" value="2"/>
</dbReference>
<keyword evidence="6" id="KW-1133">Transmembrane helix</keyword>
<feature type="compositionally biased region" description="Low complexity" evidence="5">
    <location>
        <begin position="769"/>
        <end position="781"/>
    </location>
</feature>
<dbReference type="GO" id="GO:0016020">
    <property type="term" value="C:membrane"/>
    <property type="evidence" value="ECO:0007669"/>
    <property type="project" value="TreeGrafter"/>
</dbReference>
<comment type="caution">
    <text evidence="7">The sequence shown here is derived from an EMBL/GenBank/DDBJ whole genome shotgun (WGS) entry which is preliminary data.</text>
</comment>
<proteinExistence type="inferred from homology"/>
<feature type="compositionally biased region" description="Gly residues" evidence="5">
    <location>
        <begin position="604"/>
        <end position="618"/>
    </location>
</feature>
<comment type="similarity">
    <text evidence="1 4">Belongs to the GDA1/CD39 NTPase family.</text>
</comment>
<accession>A0AAE0F4V4</accession>
<organism evidence="7 8">
    <name type="scientific">Cymbomonas tetramitiformis</name>
    <dbReference type="NCBI Taxonomy" id="36881"/>
    <lineage>
        <taxon>Eukaryota</taxon>
        <taxon>Viridiplantae</taxon>
        <taxon>Chlorophyta</taxon>
        <taxon>Pyramimonadophyceae</taxon>
        <taxon>Pyramimonadales</taxon>
        <taxon>Pyramimonadaceae</taxon>
        <taxon>Cymbomonas</taxon>
    </lineage>
</organism>
<evidence type="ECO:0000256" key="6">
    <source>
        <dbReference type="SAM" id="Phobius"/>
    </source>
</evidence>
<evidence type="ECO:0008006" key="9">
    <source>
        <dbReference type="Google" id="ProtNLM"/>
    </source>
</evidence>
<keyword evidence="2 4" id="KW-0378">Hydrolase</keyword>
<feature type="compositionally biased region" description="Low complexity" evidence="5">
    <location>
        <begin position="591"/>
        <end position="603"/>
    </location>
</feature>
<evidence type="ECO:0000313" key="8">
    <source>
        <dbReference type="Proteomes" id="UP001190700"/>
    </source>
</evidence>
<feature type="compositionally biased region" description="Basic and acidic residues" evidence="5">
    <location>
        <begin position="839"/>
        <end position="868"/>
    </location>
</feature>
<dbReference type="EMBL" id="LGRX02025586">
    <property type="protein sequence ID" value="KAK3252171.1"/>
    <property type="molecule type" value="Genomic_DNA"/>
</dbReference>
<gene>
    <name evidence="7" type="ORF">CYMTET_38520</name>
</gene>
<feature type="active site" description="Proton acceptor" evidence="3">
    <location>
        <position position="226"/>
    </location>
</feature>
<evidence type="ECO:0000256" key="4">
    <source>
        <dbReference type="RuleBase" id="RU003833"/>
    </source>
</evidence>
<feature type="compositionally biased region" description="Low complexity" evidence="5">
    <location>
        <begin position="637"/>
        <end position="647"/>
    </location>
</feature>
<keyword evidence="6" id="KW-0812">Transmembrane</keyword>
<feature type="compositionally biased region" description="Low complexity" evidence="5">
    <location>
        <begin position="467"/>
        <end position="478"/>
    </location>
</feature>
<feature type="transmembrane region" description="Helical" evidence="6">
    <location>
        <begin position="1157"/>
        <end position="1179"/>
    </location>
</feature>
<feature type="transmembrane region" description="Helical" evidence="6">
    <location>
        <begin position="34"/>
        <end position="56"/>
    </location>
</feature>
<feature type="compositionally biased region" description="Low complexity" evidence="5">
    <location>
        <begin position="428"/>
        <end position="442"/>
    </location>
</feature>
<dbReference type="PANTHER" id="PTHR11782">
    <property type="entry name" value="ADENOSINE/GUANOSINE DIPHOSPHATASE"/>
    <property type="match status" value="1"/>
</dbReference>
<sequence length="1268" mass="127827">MLLKSRSADVSALPTYSHAYPDPRFLSARTHHRYLAKLAASVGLLLVLALSFLSLIQLSFVPSDGTLNYVIIIDSGSTSTRLHVYQWLPAAAHSPLPVLHALKGGSAGYAAAAAAAATHGVPGLVASSYDRVETEPGLDSFGKEVAVEAAREGVEGALAPLLHWAAAEIPAAHHSETPVFLLATAGVRKLEQEQRGMLFGAVRATLGNSGFKFRPEWARVISGKDEGVYGWIALNYATGALDNATEAAQANKARGEELSEQPGAPLPGHQLFTVGALDLGGSSLEVAFVPGTAAAAGGEMVSVAGIPYNLYIHSHHHYGLNDAFDRSIAHLLEQERRRQEWRRRHDPAATAAAAQPRSPMLALPPSPDWPTSPLFKGQKAAAGALLAVQRVDDVAPGGGEAVAQTGEEGANVKAARAAAQRGGGSAGGSAALLRTAGSGSSGKKLNGTKPAGTGVDSRHVGAGVSTAKAADTVGAAAPGRGGRGTAQGGRGAIPGERPPIFPHEEVNTGDSGGGVRAHGHSGGGDADVEAPGSNRAGTVSREKGGGGGAADKGSASKPEAATLPSSSKRGEGAGGGHAAGSRQEGPEAGDRSSGAFAAAAPGAGMTGSGGGRGVGGSGAAPQGAKPGRTHSSQHSVGSTGAAGEADGAAGVTREYAGHGAGIPGRRAGEVVMKASSVGVLAVGDGGDGTPGDRKAVSKGGGNARMRPPSVSGGGSSGGDNASRGGERIGERVGASHSRISAVSGLAGEFAGAGQAQSRGSGTRADWSDGAEGSSRGARAAGTPAAAWAGAASRGGGADSMRVADAVVRGDVLGAGGGQRAPTVATVDGRVQTPRAPIQRRAEEEVDRGRAPAGDADRGLEAETQVHPEVDDEADLEVDDKAGLEAEDEAVLEAEDEAGSEADDEAGLEVDVEAGLELEAVDMHGDGSGGGEQGVRGRQLLTAARPATDGPDGGNPLVRTGISYNKKDLEHPCLQQGYNQTYSGGATSSISGDVLLIGTGDWAACEELAAHVVNATTPCPSAAPCAMGATQPPPRGRLFGLSGFYVVNHFYGLPTTPGASTSFAALAEASRAFCSRHWSEVEAASPNVKHLDKYCFRGPFVLHLLRDGLGVLESQVEVVGKGLSWTLGAALLEGGRLKEELHGMPYSSTEYDSDPGPGALLAALGLTVALLVLLAALVMLPCRWRSGRADAARQRGAGLLPTVLSSGDVTSGARRGSLFESGSSPSKGSGLMTRCVSSLSAVGSRSNRERSATRRTMSRDDLQALVVEV</sequence>
<evidence type="ECO:0000256" key="5">
    <source>
        <dbReference type="SAM" id="MobiDB-lite"/>
    </source>
</evidence>
<dbReference type="GO" id="GO:0017110">
    <property type="term" value="F:nucleoside diphosphate phosphatase activity"/>
    <property type="evidence" value="ECO:0007669"/>
    <property type="project" value="TreeGrafter"/>
</dbReference>
<dbReference type="PANTHER" id="PTHR11782:SF125">
    <property type="entry name" value="APYRASE 7-RELATED"/>
    <property type="match status" value="1"/>
</dbReference>
<dbReference type="Gene3D" id="3.30.420.40">
    <property type="match status" value="1"/>
</dbReference>
<dbReference type="PROSITE" id="PS01238">
    <property type="entry name" value="GDA1_CD39_NTPASE"/>
    <property type="match status" value="1"/>
</dbReference>
<dbReference type="InterPro" id="IPR000407">
    <property type="entry name" value="GDA1_CD39_NTPase"/>
</dbReference>
<feature type="region of interest" description="Disordered" evidence="5">
    <location>
        <begin position="339"/>
        <end position="360"/>
    </location>
</feature>
<feature type="region of interest" description="Disordered" evidence="5">
    <location>
        <begin position="681"/>
        <end position="736"/>
    </location>
</feature>
<evidence type="ECO:0000313" key="7">
    <source>
        <dbReference type="EMBL" id="KAK3252171.1"/>
    </source>
</evidence>
<dbReference type="Gene3D" id="3.30.420.150">
    <property type="entry name" value="Exopolyphosphatase. Domain 2"/>
    <property type="match status" value="2"/>
</dbReference>
<keyword evidence="6" id="KW-0472">Membrane</keyword>
<feature type="compositionally biased region" description="Gly residues" evidence="5">
    <location>
        <begin position="510"/>
        <end position="525"/>
    </location>
</feature>
<evidence type="ECO:0000256" key="3">
    <source>
        <dbReference type="PIRSR" id="PIRSR600407-1"/>
    </source>
</evidence>
<feature type="compositionally biased region" description="Gly residues" evidence="5">
    <location>
        <begin position="479"/>
        <end position="492"/>
    </location>
</feature>
<dbReference type="AlphaFoldDB" id="A0AAE0F4V4"/>
<name>A0AAE0F4V4_9CHLO</name>
<evidence type="ECO:0000256" key="2">
    <source>
        <dbReference type="ARBA" id="ARBA00022801"/>
    </source>
</evidence>
<dbReference type="GO" id="GO:0009134">
    <property type="term" value="P:nucleoside diphosphate catabolic process"/>
    <property type="evidence" value="ECO:0007669"/>
    <property type="project" value="TreeGrafter"/>
</dbReference>